<comment type="pathway">
    <text evidence="2 17">Lipid metabolism; fatty acid biosynthesis.</text>
</comment>
<evidence type="ECO:0000256" key="15">
    <source>
        <dbReference type="ARBA" id="ARBA00023239"/>
    </source>
</evidence>
<dbReference type="GO" id="GO:0003677">
    <property type="term" value="F:DNA binding"/>
    <property type="evidence" value="ECO:0007669"/>
    <property type="project" value="UniProtKB-KW"/>
</dbReference>
<dbReference type="UniPathway" id="UPA00094"/>
<dbReference type="Gene3D" id="2.40.330.10">
    <property type="entry name" value="DNA-binding pseudobarrel domain"/>
    <property type="match status" value="1"/>
</dbReference>
<comment type="caution">
    <text evidence="17">Lacks conserved residue(s) required for the propagation of feature annotation.</text>
</comment>
<evidence type="ECO:0000256" key="12">
    <source>
        <dbReference type="ARBA" id="ARBA00023136"/>
    </source>
</evidence>
<dbReference type="GO" id="GO:0005789">
    <property type="term" value="C:endoplasmic reticulum membrane"/>
    <property type="evidence" value="ECO:0007669"/>
    <property type="project" value="UniProtKB-SubCell"/>
</dbReference>
<dbReference type="GO" id="GO:0030148">
    <property type="term" value="P:sphingolipid biosynthetic process"/>
    <property type="evidence" value="ECO:0007669"/>
    <property type="project" value="TreeGrafter"/>
</dbReference>
<dbReference type="Pfam" id="PF04387">
    <property type="entry name" value="PTPLA"/>
    <property type="match status" value="1"/>
</dbReference>
<dbReference type="PANTHER" id="PTHR11035:SF35">
    <property type="entry name" value="VERY-LONG-CHAIN (3R)-3-HYDROXYACYL-COA DEHYDRATASE"/>
    <property type="match status" value="1"/>
</dbReference>
<dbReference type="EMBL" id="LHPG02000005">
    <property type="protein sequence ID" value="PRW58096.1"/>
    <property type="molecule type" value="Genomic_DNA"/>
</dbReference>
<comment type="similarity">
    <text evidence="3 17">Belongs to the very long-chain fatty acids dehydratase HACD family.</text>
</comment>
<dbReference type="GO" id="GO:0102158">
    <property type="term" value="F:very-long-chain (3R)-3-hydroxyacyl-CoA dehydratase activity"/>
    <property type="evidence" value="ECO:0007669"/>
    <property type="project" value="UniProtKB-EC"/>
</dbReference>
<keyword evidence="11" id="KW-0238">DNA-binding</keyword>
<feature type="compositionally biased region" description="Low complexity" evidence="18">
    <location>
        <begin position="561"/>
        <end position="594"/>
    </location>
</feature>
<keyword evidence="20" id="KW-1185">Reference proteome</keyword>
<feature type="compositionally biased region" description="Basic residues" evidence="18">
    <location>
        <begin position="548"/>
        <end position="560"/>
    </location>
</feature>
<keyword evidence="6 17" id="KW-0812">Transmembrane</keyword>
<proteinExistence type="inferred from homology"/>
<dbReference type="AlphaFoldDB" id="A0A2P6TVL7"/>
<keyword evidence="13 17" id="KW-0275">Fatty acid biosynthesis</keyword>
<evidence type="ECO:0000256" key="7">
    <source>
        <dbReference type="ARBA" id="ARBA00022832"/>
    </source>
</evidence>
<comment type="catalytic activity">
    <reaction evidence="17">
        <text>a very-long-chain (3R)-3-hydroxyacyl-CoA = a very-long-chain (2E)-enoyl-CoA + H2O</text>
        <dbReference type="Rhea" id="RHEA:45812"/>
        <dbReference type="ChEBI" id="CHEBI:15377"/>
        <dbReference type="ChEBI" id="CHEBI:83728"/>
        <dbReference type="ChEBI" id="CHEBI:85440"/>
        <dbReference type="EC" id="4.2.1.134"/>
    </reaction>
</comment>
<dbReference type="STRING" id="3076.A0A2P6TVL7"/>
<evidence type="ECO:0000256" key="8">
    <source>
        <dbReference type="ARBA" id="ARBA00022989"/>
    </source>
</evidence>
<keyword evidence="14" id="KW-0804">Transcription</keyword>
<keyword evidence="12 17" id="KW-0472">Membrane</keyword>
<keyword evidence="8 17" id="KW-1133">Transmembrane helix</keyword>
<dbReference type="Proteomes" id="UP000239899">
    <property type="component" value="Unassembled WGS sequence"/>
</dbReference>
<evidence type="ECO:0000256" key="2">
    <source>
        <dbReference type="ARBA" id="ARBA00005194"/>
    </source>
</evidence>
<sequence>MAFEMSLPHAPRIRVVAPDGGETHAEDEAQWALYYSVQRALQEQQDGQAPAEGEGGEEGGKAAAAKAPQPSDPQKVLSKLLTARGELDVITDLVTFVEQQQFLAVEGIHRPPPTLEERTRARALRLAAARQQLHGAAGLLGRGLAALQAQAAVDDRFLADLSQLRRRWKLRRHAGAGPGAAGLFYADISLPLRGALARAVSQEGVQCNIIQDTNGDACIVEAAAPGGKRQAVRGWRHIHAVLEAKQALLAWRVMGQLLAAAARLPQHEADPDGAVAALQRLAAAAAADAQAAVHRAVASAPQAAGAAAASMDVDANGEQQQSEAAAALAAPASLPAGMLSSAAQDLQAALSSPGFQQQFEARALLLLSHLLTGGSSSGASAVTAADAETAQQALLAGLLRWLRHAAACQRPLATMTEFTKVIPASCLRGSGLLLTPEFRDAVVPETGTYTLQNAEGKQTTCTITRKAQGAHERCDIHGGWRQFARDNEIKEGDEVRIRHLGGRVIEITKTGRTGTPGRTPAKAAKTPGRSRASGSGSKTPRTAEGGVAKRRSSSSAKKAKPAAAAGTPASPASGRRGRRSSQGAASAARAARAAPAEDDWQGQQEQAAGSSGWCSLAGWAVALYRVGGHVIATRSLEGAYTVAGDVVGCFQLASALEILHAALGLVGGSPLTALMQWAGRSNVLFGVVAAVPEVQNRPAVGAMFLAWALSEIIRYPWYAASLAGACPHWLTWLRYTAFIGLYPVGVLGEMKSVFDALPFIKARGLRSLALPNAANWGFDYHTFLVVLLCLYPFLWFRLYAFLFRQRRKKLGAPAAVAGSKKRE</sequence>
<comment type="subcellular location">
    <subcellularLocation>
        <location evidence="17">Endoplasmic reticulum membrane</location>
        <topology evidence="17">Multi-pass membrane protein</topology>
    </subcellularLocation>
    <subcellularLocation>
        <location evidence="1">Membrane</location>
        <topology evidence="1">Multi-pass membrane protein</topology>
    </subcellularLocation>
</comment>
<evidence type="ECO:0000256" key="14">
    <source>
        <dbReference type="ARBA" id="ARBA00023163"/>
    </source>
</evidence>
<name>A0A2P6TVL7_CHLSO</name>
<dbReference type="InterPro" id="IPR007482">
    <property type="entry name" value="Tyr_Pase-like_PTPLA"/>
</dbReference>
<keyword evidence="5 17" id="KW-0444">Lipid biosynthesis</keyword>
<feature type="region of interest" description="Disordered" evidence="18">
    <location>
        <begin position="42"/>
        <end position="73"/>
    </location>
</feature>
<keyword evidence="10 17" id="KW-0443">Lipid metabolism</keyword>
<keyword evidence="9" id="KW-0805">Transcription regulation</keyword>
<feature type="compositionally biased region" description="Low complexity" evidence="18">
    <location>
        <begin position="61"/>
        <end position="73"/>
    </location>
</feature>
<dbReference type="GO" id="GO:0030497">
    <property type="term" value="P:fatty acid elongation"/>
    <property type="evidence" value="ECO:0007669"/>
    <property type="project" value="TreeGrafter"/>
</dbReference>
<keyword evidence="17" id="KW-0256">Endoplasmic reticulum</keyword>
<keyword evidence="7 17" id="KW-0276">Fatty acid metabolism</keyword>
<evidence type="ECO:0000313" key="20">
    <source>
        <dbReference type="Proteomes" id="UP000239899"/>
    </source>
</evidence>
<comment type="caution">
    <text evidence="19">The sequence shown here is derived from an EMBL/GenBank/DDBJ whole genome shotgun (WGS) entry which is preliminary data.</text>
</comment>
<evidence type="ECO:0000256" key="4">
    <source>
        <dbReference type="ARBA" id="ARBA00013122"/>
    </source>
</evidence>
<evidence type="ECO:0000256" key="18">
    <source>
        <dbReference type="SAM" id="MobiDB-lite"/>
    </source>
</evidence>
<feature type="transmembrane region" description="Helical" evidence="17">
    <location>
        <begin position="780"/>
        <end position="800"/>
    </location>
</feature>
<evidence type="ECO:0000256" key="17">
    <source>
        <dbReference type="RuleBase" id="RU363109"/>
    </source>
</evidence>
<evidence type="ECO:0000256" key="5">
    <source>
        <dbReference type="ARBA" id="ARBA00022516"/>
    </source>
</evidence>
<organism evidence="19 20">
    <name type="scientific">Chlorella sorokiniana</name>
    <name type="common">Freshwater green alga</name>
    <dbReference type="NCBI Taxonomy" id="3076"/>
    <lineage>
        <taxon>Eukaryota</taxon>
        <taxon>Viridiplantae</taxon>
        <taxon>Chlorophyta</taxon>
        <taxon>core chlorophytes</taxon>
        <taxon>Trebouxiophyceae</taxon>
        <taxon>Chlorellales</taxon>
        <taxon>Chlorellaceae</taxon>
        <taxon>Chlorella clade</taxon>
        <taxon>Chlorella</taxon>
    </lineage>
</organism>
<reference evidence="19 20" key="1">
    <citation type="journal article" date="2018" name="Plant J.">
        <title>Genome sequences of Chlorella sorokiniana UTEX 1602 and Micractinium conductrix SAG 241.80: implications to maltose excretion by a green alga.</title>
        <authorList>
            <person name="Arriola M.B."/>
            <person name="Velmurugan N."/>
            <person name="Zhang Y."/>
            <person name="Plunkett M.H."/>
            <person name="Hondzo H."/>
            <person name="Barney B.M."/>
        </authorList>
    </citation>
    <scope>NUCLEOTIDE SEQUENCE [LARGE SCALE GENOMIC DNA]</scope>
    <source>
        <strain evidence="20">UTEX 1602</strain>
    </source>
</reference>
<dbReference type="InterPro" id="IPR015300">
    <property type="entry name" value="DNA-bd_pseudobarrel_sf"/>
</dbReference>
<dbReference type="EC" id="4.2.1.134" evidence="4 17"/>
<protein>
    <recommendedName>
        <fullName evidence="4 17">Very-long-chain (3R)-3-hydroxyacyl-CoA dehydratase</fullName>
        <ecNumber evidence="4 17">4.2.1.134</ecNumber>
    </recommendedName>
</protein>
<comment type="function">
    <text evidence="17">Catalyzes the third of the four reactions of the long-chain fatty acids elongation cycle. This endoplasmic reticulum-bound enzymatic process, allows the addition of two carbons to the chain of long- and very long-chain fatty acids/VLCFAs per cycle. This enzyme catalyzes the dehydration of the 3-hydroxyacyl-CoA intermediate into trans-2,3-enoyl-CoA, within each cycle of fatty acid elongation. Thereby, it participates to the production of VLCFAs of different chain lengths that are involved in multiple biological processes as precursors of membrane lipids and lipid mediators.</text>
</comment>
<dbReference type="PANTHER" id="PTHR11035">
    <property type="entry name" value="VERY-LONG-CHAIN (3R)-3-HYDROXYACYL-COA DEHYDRATASE"/>
    <property type="match status" value="1"/>
</dbReference>
<evidence type="ECO:0000256" key="11">
    <source>
        <dbReference type="ARBA" id="ARBA00023125"/>
    </source>
</evidence>
<evidence type="ECO:0000313" key="19">
    <source>
        <dbReference type="EMBL" id="PRW58096.1"/>
    </source>
</evidence>
<keyword evidence="15 17" id="KW-0456">Lyase</keyword>
<evidence type="ECO:0000256" key="6">
    <source>
        <dbReference type="ARBA" id="ARBA00022692"/>
    </source>
</evidence>
<dbReference type="OrthoDB" id="46988at2759"/>
<feature type="region of interest" description="Disordered" evidence="18">
    <location>
        <begin position="506"/>
        <end position="605"/>
    </location>
</feature>
<feature type="compositionally biased region" description="Low complexity" evidence="18">
    <location>
        <begin position="510"/>
        <end position="520"/>
    </location>
</feature>
<accession>A0A2P6TVL7</accession>
<evidence type="ECO:0000256" key="13">
    <source>
        <dbReference type="ARBA" id="ARBA00023160"/>
    </source>
</evidence>
<evidence type="ECO:0000256" key="1">
    <source>
        <dbReference type="ARBA" id="ARBA00004141"/>
    </source>
</evidence>
<dbReference type="SUPFAM" id="SSF101936">
    <property type="entry name" value="DNA-binding pseudobarrel domain"/>
    <property type="match status" value="1"/>
</dbReference>
<dbReference type="GO" id="GO:0042761">
    <property type="term" value="P:very long-chain fatty acid biosynthetic process"/>
    <property type="evidence" value="ECO:0007669"/>
    <property type="project" value="TreeGrafter"/>
</dbReference>
<keyword evidence="16" id="KW-0539">Nucleus</keyword>
<evidence type="ECO:0000256" key="16">
    <source>
        <dbReference type="ARBA" id="ARBA00023242"/>
    </source>
</evidence>
<evidence type="ECO:0000256" key="10">
    <source>
        <dbReference type="ARBA" id="ARBA00023098"/>
    </source>
</evidence>
<evidence type="ECO:0000256" key="3">
    <source>
        <dbReference type="ARBA" id="ARBA00007811"/>
    </source>
</evidence>
<feature type="compositionally biased region" description="Low complexity" evidence="18">
    <location>
        <begin position="42"/>
        <end position="52"/>
    </location>
</feature>
<gene>
    <name evidence="19" type="ORF">C2E21_2722</name>
</gene>
<evidence type="ECO:0000256" key="9">
    <source>
        <dbReference type="ARBA" id="ARBA00023015"/>
    </source>
</evidence>